<accession>A0ACC2TYQ0</accession>
<organism evidence="1 2">
    <name type="scientific">Entomophthora muscae</name>
    <dbReference type="NCBI Taxonomy" id="34485"/>
    <lineage>
        <taxon>Eukaryota</taxon>
        <taxon>Fungi</taxon>
        <taxon>Fungi incertae sedis</taxon>
        <taxon>Zoopagomycota</taxon>
        <taxon>Entomophthoromycotina</taxon>
        <taxon>Entomophthoromycetes</taxon>
        <taxon>Entomophthorales</taxon>
        <taxon>Entomophthoraceae</taxon>
        <taxon>Entomophthora</taxon>
    </lineage>
</organism>
<evidence type="ECO:0000313" key="2">
    <source>
        <dbReference type="Proteomes" id="UP001165960"/>
    </source>
</evidence>
<reference evidence="1" key="1">
    <citation type="submission" date="2022-04" db="EMBL/GenBank/DDBJ databases">
        <title>Genome of the entomopathogenic fungus Entomophthora muscae.</title>
        <authorList>
            <person name="Elya C."/>
            <person name="Lovett B.R."/>
            <person name="Lee E."/>
            <person name="Macias A.M."/>
            <person name="Hajek A.E."/>
            <person name="De Bivort B.L."/>
            <person name="Kasson M.T."/>
            <person name="De Fine Licht H.H."/>
            <person name="Stajich J.E."/>
        </authorList>
    </citation>
    <scope>NUCLEOTIDE SEQUENCE</scope>
    <source>
        <strain evidence="1">Berkeley</strain>
    </source>
</reference>
<dbReference type="EMBL" id="QTSX02001637">
    <property type="protein sequence ID" value="KAJ9079883.1"/>
    <property type="molecule type" value="Genomic_DNA"/>
</dbReference>
<proteinExistence type="predicted"/>
<keyword evidence="2" id="KW-1185">Reference proteome</keyword>
<sequence length="61" mass="6892">MHTPGLPVNFLLDAKQVALNHRGEQACSRILFGEMDAQFKANAGVRPDFARRNPMQQLWVV</sequence>
<name>A0ACC2TYQ0_9FUNG</name>
<protein>
    <submittedName>
        <fullName evidence="1">Uncharacterized protein</fullName>
    </submittedName>
</protein>
<evidence type="ECO:0000313" key="1">
    <source>
        <dbReference type="EMBL" id="KAJ9079883.1"/>
    </source>
</evidence>
<gene>
    <name evidence="1" type="ORF">DSO57_1030877</name>
</gene>
<comment type="caution">
    <text evidence="1">The sequence shown here is derived from an EMBL/GenBank/DDBJ whole genome shotgun (WGS) entry which is preliminary data.</text>
</comment>
<dbReference type="Proteomes" id="UP001165960">
    <property type="component" value="Unassembled WGS sequence"/>
</dbReference>